<dbReference type="GO" id="GO:0070475">
    <property type="term" value="P:rRNA base methylation"/>
    <property type="evidence" value="ECO:0007669"/>
    <property type="project" value="TreeGrafter"/>
</dbReference>
<dbReference type="SUPFAM" id="SSF53335">
    <property type="entry name" value="S-adenosyl-L-methionine-dependent methyltransferases"/>
    <property type="match status" value="1"/>
</dbReference>
<keyword evidence="1 4" id="KW-0489">Methyltransferase</keyword>
<dbReference type="EMBL" id="JACRTD010000001">
    <property type="protein sequence ID" value="MBC8584075.1"/>
    <property type="molecule type" value="Genomic_DNA"/>
</dbReference>
<feature type="binding site" evidence="4">
    <location>
        <position position="381"/>
    </location>
    <ligand>
        <name>S-adenosyl-L-methionine</name>
        <dbReference type="ChEBI" id="CHEBI:59789"/>
    </ligand>
</feature>
<dbReference type="SUPFAM" id="SSF50249">
    <property type="entry name" value="Nucleic acid-binding proteins"/>
    <property type="match status" value="1"/>
</dbReference>
<reference evidence="6" key="1">
    <citation type="submission" date="2020-08" db="EMBL/GenBank/DDBJ databases">
        <title>Genome public.</title>
        <authorList>
            <person name="Liu C."/>
            <person name="Sun Q."/>
        </authorList>
    </citation>
    <scope>NUCLEOTIDE SEQUENCE</scope>
    <source>
        <strain evidence="6">NSJ-64</strain>
    </source>
</reference>
<dbReference type="FunFam" id="2.40.50.1070:FF:000003">
    <property type="entry name" value="23S rRNA (Uracil-5-)-methyltransferase RumA"/>
    <property type="match status" value="1"/>
</dbReference>
<dbReference type="PANTHER" id="PTHR11061">
    <property type="entry name" value="RNA M5U METHYLTRANSFERASE"/>
    <property type="match status" value="1"/>
</dbReference>
<evidence type="ECO:0000259" key="5">
    <source>
        <dbReference type="PROSITE" id="PS50926"/>
    </source>
</evidence>
<dbReference type="PROSITE" id="PS51687">
    <property type="entry name" value="SAM_MT_RNA_M5U"/>
    <property type="match status" value="1"/>
</dbReference>
<dbReference type="AlphaFoldDB" id="A0A926EKJ6"/>
<feature type="binding site" evidence="4">
    <location>
        <position position="312"/>
    </location>
    <ligand>
        <name>S-adenosyl-L-methionine</name>
        <dbReference type="ChEBI" id="CHEBI:59789"/>
    </ligand>
</feature>
<proteinExistence type="inferred from homology"/>
<dbReference type="InterPro" id="IPR029063">
    <property type="entry name" value="SAM-dependent_MTases_sf"/>
</dbReference>
<evidence type="ECO:0000313" key="7">
    <source>
        <dbReference type="Proteomes" id="UP000623678"/>
    </source>
</evidence>
<dbReference type="InterPro" id="IPR010280">
    <property type="entry name" value="U5_MeTrfase_fam"/>
</dbReference>
<dbReference type="InterPro" id="IPR012340">
    <property type="entry name" value="NA-bd_OB-fold"/>
</dbReference>
<comment type="caution">
    <text evidence="6">The sequence shown here is derived from an EMBL/GenBank/DDBJ whole genome shotgun (WGS) entry which is preliminary data.</text>
</comment>
<keyword evidence="7" id="KW-1185">Reference proteome</keyword>
<keyword evidence="3 4" id="KW-0949">S-adenosyl-L-methionine</keyword>
<protein>
    <submittedName>
        <fullName evidence="6">23S rRNA (Uracil(1939)-C(5))-methyltransferase RlmD</fullName>
        <ecNumber evidence="6">2.1.1.190</ecNumber>
    </submittedName>
</protein>
<evidence type="ECO:0000256" key="4">
    <source>
        <dbReference type="PROSITE-ProRule" id="PRU01024"/>
    </source>
</evidence>
<dbReference type="CDD" id="cd02440">
    <property type="entry name" value="AdoMet_MTases"/>
    <property type="match status" value="1"/>
</dbReference>
<dbReference type="Gene3D" id="2.40.50.1070">
    <property type="match status" value="1"/>
</dbReference>
<dbReference type="GO" id="GO:0070041">
    <property type="term" value="F:rRNA (uridine-C5-)-methyltransferase activity"/>
    <property type="evidence" value="ECO:0007669"/>
    <property type="project" value="TreeGrafter"/>
</dbReference>
<feature type="binding site" evidence="4">
    <location>
        <position position="333"/>
    </location>
    <ligand>
        <name>S-adenosyl-L-methionine</name>
        <dbReference type="ChEBI" id="CHEBI:59789"/>
    </ligand>
</feature>
<evidence type="ECO:0000256" key="1">
    <source>
        <dbReference type="ARBA" id="ARBA00022603"/>
    </source>
</evidence>
<dbReference type="Gene3D" id="2.40.50.140">
    <property type="entry name" value="Nucleic acid-binding proteins"/>
    <property type="match status" value="1"/>
</dbReference>
<dbReference type="Pfam" id="PF05958">
    <property type="entry name" value="tRNA_U5-meth_tr"/>
    <property type="match status" value="1"/>
</dbReference>
<keyword evidence="2 4" id="KW-0808">Transferase</keyword>
<dbReference type="FunFam" id="3.40.50.150:FF:000009">
    <property type="entry name" value="23S rRNA (Uracil(1939)-C(5))-methyltransferase RlmD"/>
    <property type="match status" value="1"/>
</dbReference>
<organism evidence="6 7">
    <name type="scientific">Youxingia wuxianensis</name>
    <dbReference type="NCBI Taxonomy" id="2763678"/>
    <lineage>
        <taxon>Bacteria</taxon>
        <taxon>Bacillati</taxon>
        <taxon>Bacillota</taxon>
        <taxon>Clostridia</taxon>
        <taxon>Eubacteriales</taxon>
        <taxon>Oscillospiraceae</taxon>
        <taxon>Youxingia</taxon>
    </lineage>
</organism>
<evidence type="ECO:0000256" key="3">
    <source>
        <dbReference type="ARBA" id="ARBA00022691"/>
    </source>
</evidence>
<evidence type="ECO:0000313" key="6">
    <source>
        <dbReference type="EMBL" id="MBC8584075.1"/>
    </source>
</evidence>
<gene>
    <name evidence="6" type="primary">rlmD</name>
    <name evidence="6" type="ORF">H8705_00560</name>
</gene>
<accession>A0A926EKJ6</accession>
<evidence type="ECO:0000256" key="2">
    <source>
        <dbReference type="ARBA" id="ARBA00022679"/>
    </source>
</evidence>
<dbReference type="EC" id="2.1.1.190" evidence="6"/>
<dbReference type="PROSITE" id="PS50926">
    <property type="entry name" value="TRAM"/>
    <property type="match status" value="1"/>
</dbReference>
<dbReference type="PANTHER" id="PTHR11061:SF30">
    <property type="entry name" value="TRNA (URACIL(54)-C(5))-METHYLTRANSFERASE"/>
    <property type="match status" value="1"/>
</dbReference>
<dbReference type="InterPro" id="IPR002792">
    <property type="entry name" value="TRAM_dom"/>
</dbReference>
<sequence length="457" mass="50472">MNKKNDLVTVDVVGMTHEGSGIGRLPDGMAIFIPASAVGDRLQARILKVNKNYAYGKVEKILVPSQDRTPSDCPVSRRCGGCVFRHVSYEAELRYKQEFIESNLRRIGKLDLQIEKIQPSPLQSHYRNKAQYPVRMQKGKMAAGFFAPRTHEVIDCRTCGLQPVYFTDILQTILSFAEKNNISIYDETTGKGLLRHIYLRGGYHTGEVMVCLVINGDGIEKRQALVQGLLACCPQIVSVILNLNKEKTNVILGKENKVIYGKEYITDLLCGLQFELSPHSFYQVNTPGAEKLYEIAGEYAGLTGGETLMDLYCGAGTIGLSLAGKCARVIGVEIVSQAVENAKKNAKNNGIDNAEFLCADAALAAERMEKEGIRPDVVVLDPPRKGCDQKTLQAVAKMSPERIVMISCNSATAARDCEVLENLGYQAIRCRPVDMFPKTAHCEVCIQLCRKQNSLEQ</sequence>
<feature type="binding site" evidence="4">
    <location>
        <position position="283"/>
    </location>
    <ligand>
        <name>S-adenosyl-L-methionine</name>
        <dbReference type="ChEBI" id="CHEBI:59789"/>
    </ligand>
</feature>
<dbReference type="Pfam" id="PF01938">
    <property type="entry name" value="TRAM"/>
    <property type="match status" value="1"/>
</dbReference>
<feature type="domain" description="TRAM" evidence="5">
    <location>
        <begin position="1"/>
        <end position="60"/>
    </location>
</feature>
<dbReference type="Proteomes" id="UP000623678">
    <property type="component" value="Unassembled WGS sequence"/>
</dbReference>
<comment type="similarity">
    <text evidence="4">Belongs to the class I-like SAM-binding methyltransferase superfamily. RNA M5U methyltransferase family.</text>
</comment>
<dbReference type="Gene3D" id="3.40.50.150">
    <property type="entry name" value="Vaccinia Virus protein VP39"/>
    <property type="match status" value="1"/>
</dbReference>
<dbReference type="NCBIfam" id="TIGR00479">
    <property type="entry name" value="rumA"/>
    <property type="match status" value="1"/>
</dbReference>
<name>A0A926EKJ6_9FIRM</name>
<feature type="active site" description="Nucleophile" evidence="4">
    <location>
        <position position="408"/>
    </location>
</feature>